<keyword evidence="3" id="KW-0479">Metal-binding</keyword>
<comment type="subcellular location">
    <subcellularLocation>
        <location evidence="1">Cell envelope</location>
    </subcellularLocation>
</comment>
<name>A0ABU1T0R5_9ACTO</name>
<dbReference type="InterPro" id="IPR050492">
    <property type="entry name" value="Bact_metal-bind_prot9"/>
</dbReference>
<comment type="similarity">
    <text evidence="5">Belongs to the bacterial solute-binding protein 9 family.</text>
</comment>
<dbReference type="Pfam" id="PF01297">
    <property type="entry name" value="ZnuA"/>
    <property type="match status" value="2"/>
</dbReference>
<evidence type="ECO:0000256" key="3">
    <source>
        <dbReference type="ARBA" id="ARBA00022723"/>
    </source>
</evidence>
<dbReference type="PRINTS" id="PR00690">
    <property type="entry name" value="ADHESNFAMILY"/>
</dbReference>
<dbReference type="SUPFAM" id="SSF53807">
    <property type="entry name" value="Helical backbone' metal receptor"/>
    <property type="match status" value="1"/>
</dbReference>
<dbReference type="EMBL" id="JAVDUJ010000001">
    <property type="protein sequence ID" value="MDR6938957.1"/>
    <property type="molecule type" value="Genomic_DNA"/>
</dbReference>
<dbReference type="RefSeq" id="WP_309955192.1">
    <property type="nucleotide sequence ID" value="NZ_JAVDUJ010000001.1"/>
</dbReference>
<dbReference type="NCBIfam" id="TIGR03772">
    <property type="entry name" value="anch_rpt_subst"/>
    <property type="match status" value="1"/>
</dbReference>
<dbReference type="NCBIfam" id="TIGR03769">
    <property type="entry name" value="P_ac_wall_RPT"/>
    <property type="match status" value="1"/>
</dbReference>
<evidence type="ECO:0000256" key="6">
    <source>
        <dbReference type="SAM" id="SignalP"/>
    </source>
</evidence>
<organism evidence="7 8">
    <name type="scientific">Arcanobacterium hippocoleae</name>
    <dbReference type="NCBI Taxonomy" id="149017"/>
    <lineage>
        <taxon>Bacteria</taxon>
        <taxon>Bacillati</taxon>
        <taxon>Actinomycetota</taxon>
        <taxon>Actinomycetes</taxon>
        <taxon>Actinomycetales</taxon>
        <taxon>Actinomycetaceae</taxon>
        <taxon>Arcanobacterium</taxon>
    </lineage>
</organism>
<dbReference type="PANTHER" id="PTHR42953:SF1">
    <property type="entry name" value="METAL-BINDING PROTEIN HI_0362-RELATED"/>
    <property type="match status" value="1"/>
</dbReference>
<feature type="chain" id="PRO_5045606854" evidence="6">
    <location>
        <begin position="21"/>
        <end position="528"/>
    </location>
</feature>
<comment type="caution">
    <text evidence="7">The sequence shown here is derived from an EMBL/GenBank/DDBJ whole genome shotgun (WGS) entry which is preliminary data.</text>
</comment>
<evidence type="ECO:0000256" key="2">
    <source>
        <dbReference type="ARBA" id="ARBA00022448"/>
    </source>
</evidence>
<dbReference type="PROSITE" id="PS51257">
    <property type="entry name" value="PROKAR_LIPOPROTEIN"/>
    <property type="match status" value="1"/>
</dbReference>
<dbReference type="Proteomes" id="UP001266099">
    <property type="component" value="Unassembled WGS sequence"/>
</dbReference>
<reference evidence="7 8" key="1">
    <citation type="submission" date="2023-07" db="EMBL/GenBank/DDBJ databases">
        <title>Sequencing the genomes of 1000 actinobacteria strains.</title>
        <authorList>
            <person name="Klenk H.-P."/>
        </authorList>
    </citation>
    <scope>NUCLEOTIDE SEQUENCE [LARGE SCALE GENOMIC DNA]</scope>
    <source>
        <strain evidence="7 8">DSM 15539</strain>
    </source>
</reference>
<sequence length="528" mass="56728">MRRRSLAAIIAGTLMLVSCAAMPLKNAALATTGGGQISAKAESAQLKIVSSTPIIADFVQNVAPEAEISTLVPPGADPHTYEPSLAAIRDVARADIAFSNQLLLEEQSLLKTIDANLPDGAKHIGLGNEAVKFGARHIQLVEDASLSTVWLGFRVDGAGGQNATVEISAIEANGPGALAAFTTGTFGQPSAWITSSDGIDPSEDRVELPTNAHTHMSWGFSAPGEYQLTLKAVLKDGRASKELGVDKVRFIVGKEPQKENLRVIDSGHVDITAKLAGGITLLTDNEKGGKEYLQPSEVVFAVPYSSVTTIPSPEWGFLARPGQEAFILAQAVAGRHVHGEIDPHLWHDVKNAIAYVETIREELVQLDPQNAKQYQENAERYISQLHRLDQWMSSVLASIPSKQRTLVTTHDAFGYLARAYGLKIAGFVAPNPSLEPSVQQLANLARTLQNIGGRAVFIEPNARTHVNELLAVAQQADVKVCTIYADTFTREVDSYLKLMTANAKSLKGCLDPGALPAWDFPTDPKLVQ</sequence>
<keyword evidence="4 6" id="KW-0732">Signal</keyword>
<keyword evidence="2 5" id="KW-0813">Transport</keyword>
<dbReference type="PANTHER" id="PTHR42953">
    <property type="entry name" value="HIGH-AFFINITY ZINC UPTAKE SYSTEM PROTEIN ZNUA-RELATED"/>
    <property type="match status" value="1"/>
</dbReference>
<dbReference type="InterPro" id="IPR006127">
    <property type="entry name" value="ZnuA-like"/>
</dbReference>
<dbReference type="InterPro" id="IPR022434">
    <property type="entry name" value="ABC_LPXTG_lipo_actinobac"/>
</dbReference>
<proteinExistence type="inferred from homology"/>
<evidence type="ECO:0000256" key="5">
    <source>
        <dbReference type="RuleBase" id="RU003512"/>
    </source>
</evidence>
<dbReference type="Gene3D" id="3.40.50.1980">
    <property type="entry name" value="Nitrogenase molybdenum iron protein domain"/>
    <property type="match status" value="2"/>
</dbReference>
<dbReference type="InterPro" id="IPR006128">
    <property type="entry name" value="Lipoprotein_PsaA-like"/>
</dbReference>
<gene>
    <name evidence="7" type="ORF">J2S36_000500</name>
</gene>
<accession>A0ABU1T0R5</accession>
<dbReference type="InterPro" id="IPR022435">
    <property type="entry name" value="Surface-anchored_actinobac"/>
</dbReference>
<evidence type="ECO:0000313" key="7">
    <source>
        <dbReference type="EMBL" id="MDR6938957.1"/>
    </source>
</evidence>
<evidence type="ECO:0000256" key="1">
    <source>
        <dbReference type="ARBA" id="ARBA00004196"/>
    </source>
</evidence>
<evidence type="ECO:0000313" key="8">
    <source>
        <dbReference type="Proteomes" id="UP001266099"/>
    </source>
</evidence>
<feature type="signal peptide" evidence="6">
    <location>
        <begin position="1"/>
        <end position="20"/>
    </location>
</feature>
<keyword evidence="8" id="KW-1185">Reference proteome</keyword>
<evidence type="ECO:0000256" key="4">
    <source>
        <dbReference type="ARBA" id="ARBA00022729"/>
    </source>
</evidence>
<protein>
    <submittedName>
        <fullName evidence="7">Anchored repeat ABC transporter substrate-binding protein</fullName>
    </submittedName>
</protein>
<dbReference type="NCBIfam" id="NF038134">
    <property type="entry name" value="choice_anch_M"/>
    <property type="match status" value="1"/>
</dbReference>